<dbReference type="Gene3D" id="3.30.457.10">
    <property type="entry name" value="Copper amine oxidase-like, N-terminal domain"/>
    <property type="match status" value="1"/>
</dbReference>
<name>A0A1Y4LCK3_9FIRM</name>
<dbReference type="SUPFAM" id="SSF53167">
    <property type="entry name" value="Purine and uridine phosphorylases"/>
    <property type="match status" value="2"/>
</dbReference>
<dbReference type="Proteomes" id="UP000195897">
    <property type="component" value="Unassembled WGS sequence"/>
</dbReference>
<dbReference type="GO" id="GO:0009116">
    <property type="term" value="P:nucleoside metabolic process"/>
    <property type="evidence" value="ECO:0007669"/>
    <property type="project" value="InterPro"/>
</dbReference>
<feature type="signal peptide" evidence="1">
    <location>
        <begin position="1"/>
        <end position="26"/>
    </location>
</feature>
<evidence type="ECO:0000313" key="5">
    <source>
        <dbReference type="Proteomes" id="UP000195897"/>
    </source>
</evidence>
<dbReference type="PANTHER" id="PTHR46832">
    <property type="entry name" value="5'-METHYLTHIOADENOSINE/S-ADENOSYLHOMOCYSTEINE NUCLEOSIDASE"/>
    <property type="match status" value="1"/>
</dbReference>
<dbReference type="GO" id="GO:0008782">
    <property type="term" value="F:adenosylhomocysteine nucleosidase activity"/>
    <property type="evidence" value="ECO:0007669"/>
    <property type="project" value="TreeGrafter"/>
</dbReference>
<dbReference type="InterPro" id="IPR035994">
    <property type="entry name" value="Nucleoside_phosphorylase_sf"/>
</dbReference>
<evidence type="ECO:0000256" key="1">
    <source>
        <dbReference type="SAM" id="SignalP"/>
    </source>
</evidence>
<dbReference type="AlphaFoldDB" id="A0A1Y4LCK3"/>
<dbReference type="PANTHER" id="PTHR46832:SF1">
    <property type="entry name" value="5'-METHYLTHIOADENOSINE_S-ADENOSYLHOMOCYSTEINE NUCLEOSIDASE"/>
    <property type="match status" value="1"/>
</dbReference>
<dbReference type="Gene3D" id="3.40.50.1580">
    <property type="entry name" value="Nucleoside phosphorylase domain"/>
    <property type="match status" value="2"/>
</dbReference>
<dbReference type="GO" id="GO:0008930">
    <property type="term" value="F:methylthioadenosine nucleosidase activity"/>
    <property type="evidence" value="ECO:0007669"/>
    <property type="project" value="TreeGrafter"/>
</dbReference>
<dbReference type="InterPro" id="IPR012854">
    <property type="entry name" value="Cu_amine_oxidase-like_N"/>
</dbReference>
<dbReference type="GO" id="GO:0005829">
    <property type="term" value="C:cytosol"/>
    <property type="evidence" value="ECO:0007669"/>
    <property type="project" value="TreeGrafter"/>
</dbReference>
<evidence type="ECO:0008006" key="6">
    <source>
        <dbReference type="Google" id="ProtNLM"/>
    </source>
</evidence>
<evidence type="ECO:0000259" key="2">
    <source>
        <dbReference type="Pfam" id="PF01048"/>
    </source>
</evidence>
<dbReference type="Pfam" id="PF01048">
    <property type="entry name" value="PNP_UDP_1"/>
    <property type="match status" value="2"/>
</dbReference>
<keyword evidence="1" id="KW-0732">Signal</keyword>
<feature type="domain" description="Nucleoside phosphorylase" evidence="2">
    <location>
        <begin position="449"/>
        <end position="668"/>
    </location>
</feature>
<dbReference type="InterPro" id="IPR036582">
    <property type="entry name" value="Mao_N_sf"/>
</dbReference>
<proteinExistence type="predicted"/>
<dbReference type="Pfam" id="PF07833">
    <property type="entry name" value="Cu_amine_oxidN1"/>
    <property type="match status" value="1"/>
</dbReference>
<dbReference type="InterPro" id="IPR000845">
    <property type="entry name" value="Nucleoside_phosphorylase_d"/>
</dbReference>
<dbReference type="SUPFAM" id="SSF55383">
    <property type="entry name" value="Copper amine oxidase, domain N"/>
    <property type="match status" value="1"/>
</dbReference>
<dbReference type="CDD" id="cd09008">
    <property type="entry name" value="MTAN"/>
    <property type="match status" value="2"/>
</dbReference>
<protein>
    <recommendedName>
        <fullName evidence="6">Nucleoside phosphorylase domain-containing protein</fullName>
    </recommendedName>
</protein>
<feature type="domain" description="Copper amine oxidase-like N-terminal" evidence="3">
    <location>
        <begin position="59"/>
        <end position="163"/>
    </location>
</feature>
<sequence length="696" mass="75999">MKIQKIVSGVLSVSMLAGMGTMSAFAADDTQKAGISVRVQDKTTGEYEAVVFNDELGMPYQDENDRTMTPLRTIANAMDLEVAWNEEAKTATFTRGNESVVFTIDSNKYQHVVTEEGKDPVTEELTMDTAAVQKDNRTYAPVRFLAEAMDYDVAWDEASLTVTLAAKGETVVTGYENARPLLLQGAMDIEMQDMVKALTDAETVDIDNYHFVRGMLGGYPVVVSRTEQGISNAAVTTALAMQHFDPIAVINQGTSGGHDPELHTFDIVLGETSVPASATKSVASAEGAGVDYKAIEPAGVYAYDKDQKTFVKKFEYKADKTLLETAQSVADTYTKGKVVTGVISSADSWNNQIDRMLYLNELWGSSTEEMETNAVAQICQTYDVPFLGIRILSNTGIYGEDFNPESGPACQEYVLTVAKTYIDNVLKKQDVQKADAAVVVDYKSDKRPILLQGAMDIEMQDMVKALTDTTEYTIGQWYYVAGQLDGYPVVVSRTEQGLANAGASTALAMEYFNPVAVINQGTSGGHDPELHTFDIVLGETTVPSAAWMTEASAKGAGVDYKAMTMNGVYAYDKNQKTFVKEVKYPGDETLLNCAQAVAETYNKGKVVKGVISSSDEWNNQIDRMLFLHELNGSSCEEMESNSVAQVCKTYDVPYLGIRILSNTGIYGEDFNPETGSACQEYVLNVAKNYIQTVLNK</sequence>
<gene>
    <name evidence="4" type="ORF">B5F17_00725</name>
</gene>
<dbReference type="EMBL" id="NFKK01000001">
    <property type="protein sequence ID" value="OUP54455.1"/>
    <property type="molecule type" value="Genomic_DNA"/>
</dbReference>
<comment type="caution">
    <text evidence="4">The sequence shown here is derived from an EMBL/GenBank/DDBJ whole genome shotgun (WGS) entry which is preliminary data.</text>
</comment>
<evidence type="ECO:0000313" key="4">
    <source>
        <dbReference type="EMBL" id="OUP54455.1"/>
    </source>
</evidence>
<reference evidence="5" key="1">
    <citation type="submission" date="2017-04" db="EMBL/GenBank/DDBJ databases">
        <title>Function of individual gut microbiota members based on whole genome sequencing of pure cultures obtained from chicken caecum.</title>
        <authorList>
            <person name="Medvecky M."/>
            <person name="Cejkova D."/>
            <person name="Polansky O."/>
            <person name="Karasova D."/>
            <person name="Kubasova T."/>
            <person name="Cizek A."/>
            <person name="Rychlik I."/>
        </authorList>
    </citation>
    <scope>NUCLEOTIDE SEQUENCE [LARGE SCALE GENOMIC DNA]</scope>
    <source>
        <strain evidence="5">An180</strain>
    </source>
</reference>
<feature type="chain" id="PRO_5012892878" description="Nucleoside phosphorylase domain-containing protein" evidence="1">
    <location>
        <begin position="27"/>
        <end position="696"/>
    </location>
</feature>
<accession>A0A1Y4LCK3</accession>
<feature type="domain" description="Nucleoside phosphorylase" evidence="2">
    <location>
        <begin position="182"/>
        <end position="396"/>
    </location>
</feature>
<organism evidence="4 5">
    <name type="scientific">Butyricicoccus pullicaecorum</name>
    <dbReference type="NCBI Taxonomy" id="501571"/>
    <lineage>
        <taxon>Bacteria</taxon>
        <taxon>Bacillati</taxon>
        <taxon>Bacillota</taxon>
        <taxon>Clostridia</taxon>
        <taxon>Eubacteriales</taxon>
        <taxon>Butyricicoccaceae</taxon>
        <taxon>Butyricicoccus</taxon>
    </lineage>
</organism>
<evidence type="ECO:0000259" key="3">
    <source>
        <dbReference type="Pfam" id="PF07833"/>
    </source>
</evidence>
<dbReference type="RefSeq" id="WP_087369858.1">
    <property type="nucleotide sequence ID" value="NZ_NFKK01000001.1"/>
</dbReference>
<dbReference type="GO" id="GO:0019284">
    <property type="term" value="P:L-methionine salvage from S-adenosylmethionine"/>
    <property type="evidence" value="ECO:0007669"/>
    <property type="project" value="TreeGrafter"/>
</dbReference>